<keyword evidence="7" id="KW-0472">Membrane</keyword>
<keyword evidence="6" id="KW-1133">Transmembrane helix</keyword>
<evidence type="ECO:0000256" key="7">
    <source>
        <dbReference type="ARBA" id="ARBA00023136"/>
    </source>
</evidence>
<accession>A0A8T2TF96</accession>
<evidence type="ECO:0000256" key="4">
    <source>
        <dbReference type="ARBA" id="ARBA00022679"/>
    </source>
</evidence>
<dbReference type="GO" id="GO:0016020">
    <property type="term" value="C:membrane"/>
    <property type="evidence" value="ECO:0007669"/>
    <property type="project" value="UniProtKB-SubCell"/>
</dbReference>
<evidence type="ECO:0000256" key="5">
    <source>
        <dbReference type="ARBA" id="ARBA00022692"/>
    </source>
</evidence>
<evidence type="ECO:0000256" key="3">
    <source>
        <dbReference type="ARBA" id="ARBA00022676"/>
    </source>
</evidence>
<dbReference type="EC" id="2.4.1.-" evidence="8"/>
<name>A0A8T2TF96_CERRI</name>
<evidence type="ECO:0000256" key="2">
    <source>
        <dbReference type="ARBA" id="ARBA00007647"/>
    </source>
</evidence>
<comment type="subcellular location">
    <subcellularLocation>
        <location evidence="1">Membrane</location>
        <topology evidence="1">Single-pass membrane protein</topology>
    </subcellularLocation>
</comment>
<evidence type="ECO:0000256" key="8">
    <source>
        <dbReference type="RuleBase" id="RU366017"/>
    </source>
</evidence>
<dbReference type="PANTHER" id="PTHR21461:SF12">
    <property type="entry name" value="GALACTAN BETA-1,4-GALACTOSYLTRANSFERASE GALS2"/>
    <property type="match status" value="1"/>
</dbReference>
<protein>
    <recommendedName>
        <fullName evidence="8">Glycosyltransferase family 92 protein</fullName>
        <ecNumber evidence="8">2.4.1.-</ecNumber>
    </recommendedName>
</protein>
<dbReference type="GO" id="GO:0005737">
    <property type="term" value="C:cytoplasm"/>
    <property type="evidence" value="ECO:0007669"/>
    <property type="project" value="TreeGrafter"/>
</dbReference>
<evidence type="ECO:0000256" key="1">
    <source>
        <dbReference type="ARBA" id="ARBA00004167"/>
    </source>
</evidence>
<dbReference type="GO" id="GO:0016757">
    <property type="term" value="F:glycosyltransferase activity"/>
    <property type="evidence" value="ECO:0007669"/>
    <property type="project" value="UniProtKB-UniRule"/>
</dbReference>
<dbReference type="InterPro" id="IPR008166">
    <property type="entry name" value="Glyco_transf_92"/>
</dbReference>
<comment type="caution">
    <text evidence="10">The sequence shown here is derived from an EMBL/GenBank/DDBJ whole genome shotgun (WGS) entry which is preliminary data.</text>
</comment>
<keyword evidence="5" id="KW-0812">Transmembrane</keyword>
<organism evidence="10 11">
    <name type="scientific">Ceratopteris richardii</name>
    <name type="common">Triangle waterfern</name>
    <dbReference type="NCBI Taxonomy" id="49495"/>
    <lineage>
        <taxon>Eukaryota</taxon>
        <taxon>Viridiplantae</taxon>
        <taxon>Streptophyta</taxon>
        <taxon>Embryophyta</taxon>
        <taxon>Tracheophyta</taxon>
        <taxon>Polypodiopsida</taxon>
        <taxon>Polypodiidae</taxon>
        <taxon>Polypodiales</taxon>
        <taxon>Pteridineae</taxon>
        <taxon>Pteridaceae</taxon>
        <taxon>Parkerioideae</taxon>
        <taxon>Ceratopteris</taxon>
    </lineage>
</organism>
<dbReference type="PANTHER" id="PTHR21461">
    <property type="entry name" value="GLYCOSYLTRANSFERASE FAMILY 92 PROTEIN"/>
    <property type="match status" value="1"/>
</dbReference>
<dbReference type="Pfam" id="PF01697">
    <property type="entry name" value="Glyco_transf_92"/>
    <property type="match status" value="1"/>
</dbReference>
<sequence>MSRLRMNKLCRQSCQGRKIDVKSFLAGMLLAGFMVALQQTVGSMKNKHLWQITYSDLAHTSMSARVKIIGSEGDQLLCNSKQRCVEASSTTSIDGEGDESAQQASMPGEGKEDNKPQQYGDEGGGDGEADVMITKKKRSFSSYGHALALFVHMASYRGGPDSFSVIGLGAKPAHVYGEAGFQCEWTASAPSSGNSSSDMRSIKGSARKFLPDWNLGRQYTVVVVICTFDEAVGTDRAGGSLVVHATHGEGSGIPSRSPVRILALTEREGEYDARRFLPPYPYEFVYCGSPLYGQLNPQRIREWIAHHARLFGRRAHFFLYDAGGVTNDVARVLRPWQELGYVSIHDIRDQERFDGYYHNQFLVANDCLHRTRFLPLWTFFFDVDEFLWVPHNQSLRAIMDSFSNYTQVIFRQKPMAAHICQVRRPNEDDGHDGKQLSSSRDEAWAMEELVYMNMTRGVEWDRKYAIQPRNALTAGVHRSDDIIKEDIVQQSLGYYPDSLVPNLYFYHFHGTINFHGDLCQSYAPRSKDVLPSASSNASLMSSGTGSNIFGKPNPEEHELVDFYDIHGTPFRLDTGLRDLAPSIKEFERQTGIP</sequence>
<dbReference type="OrthoDB" id="2526284at2759"/>
<feature type="region of interest" description="Disordered" evidence="9">
    <location>
        <begin position="88"/>
        <end position="128"/>
    </location>
</feature>
<keyword evidence="4 8" id="KW-0808">Transferase</keyword>
<evidence type="ECO:0000256" key="6">
    <source>
        <dbReference type="ARBA" id="ARBA00022989"/>
    </source>
</evidence>
<comment type="similarity">
    <text evidence="2 8">Belongs to the glycosyltransferase 92 family.</text>
</comment>
<evidence type="ECO:0000256" key="9">
    <source>
        <dbReference type="SAM" id="MobiDB-lite"/>
    </source>
</evidence>
<evidence type="ECO:0000313" key="10">
    <source>
        <dbReference type="EMBL" id="KAH7421971.1"/>
    </source>
</evidence>
<keyword evidence="11" id="KW-1185">Reference proteome</keyword>
<dbReference type="EMBL" id="CM035418">
    <property type="protein sequence ID" value="KAH7421971.1"/>
    <property type="molecule type" value="Genomic_DNA"/>
</dbReference>
<reference evidence="10" key="1">
    <citation type="submission" date="2021-08" db="EMBL/GenBank/DDBJ databases">
        <title>WGS assembly of Ceratopteris richardii.</title>
        <authorList>
            <person name="Marchant D.B."/>
            <person name="Chen G."/>
            <person name="Jenkins J."/>
            <person name="Shu S."/>
            <person name="Leebens-Mack J."/>
            <person name="Grimwood J."/>
            <person name="Schmutz J."/>
            <person name="Soltis P."/>
            <person name="Soltis D."/>
            <person name="Chen Z.-H."/>
        </authorList>
    </citation>
    <scope>NUCLEOTIDE SEQUENCE</scope>
    <source>
        <strain evidence="10">Whitten #5841</strain>
        <tissue evidence="10">Leaf</tissue>
    </source>
</reference>
<keyword evidence="3 8" id="KW-0328">Glycosyltransferase</keyword>
<proteinExistence type="inferred from homology"/>
<dbReference type="OMA" id="SVRMREW"/>
<evidence type="ECO:0000313" key="11">
    <source>
        <dbReference type="Proteomes" id="UP000825935"/>
    </source>
</evidence>
<dbReference type="Proteomes" id="UP000825935">
    <property type="component" value="Chromosome 13"/>
</dbReference>
<gene>
    <name evidence="10" type="ORF">KP509_13G083900</name>
</gene>
<dbReference type="AlphaFoldDB" id="A0A8T2TF96"/>